<dbReference type="OrthoDB" id="20872at2759"/>
<dbReference type="PANTHER" id="PTHR35391">
    <property type="entry name" value="C2H2-TYPE DOMAIN-CONTAINING PROTEIN-RELATED"/>
    <property type="match status" value="1"/>
</dbReference>
<reference evidence="2 3" key="1">
    <citation type="submission" date="2017-06" db="EMBL/GenBank/DDBJ databases">
        <title>Ant-infecting Ophiocordyceps genomes reveal a high diversity of potential behavioral manipulation genes and a possible major role for enterotoxins.</title>
        <authorList>
            <person name="De Bekker C."/>
            <person name="Evans H.C."/>
            <person name="Brachmann A."/>
            <person name="Hughes D.P."/>
        </authorList>
    </citation>
    <scope>NUCLEOTIDE SEQUENCE [LARGE SCALE GENOMIC DNA]</scope>
    <source>
        <strain evidence="2 3">1348a</strain>
    </source>
</reference>
<feature type="compositionally biased region" description="Polar residues" evidence="1">
    <location>
        <begin position="298"/>
        <end position="310"/>
    </location>
</feature>
<feature type="region of interest" description="Disordered" evidence="1">
    <location>
        <begin position="263"/>
        <end position="310"/>
    </location>
</feature>
<sequence length="699" mass="80182">MELADELYQGTEKCLSLFQAASDHQTIIDDDWFEDRAADFAWWAHGLKAQKRGRSSLDFRLRERPDIQKVVADLLESLAFALMECLPSYEDPNSTRPSQHGETLESDEGSTDSPWSEFSDEEKQQKRRDTSADTPNTAQSNAKFFIETNLKLLAKISIAIRKSGTKLRYLKADEYLEAHSNDEEYTKLRAHLSFLILFGSYEQQLFCNLLRQAINQEISKAVEIVIRSWILDPARLTSDQRRLIEANITRRNRIVYARRFLNKKSPPTDSKKEAPKAVLQSTKSGTVGVHADKPFEDPSQTLSKPEPANSLTENTLTATELGSHFVLPIIPSEPGKAALSITTKLTQTATNLDYPPCPAEKGSFSCPYCAQVLTEDYIESSRWRGHVAQDLNPYSCTYKDCKDSHNLYSFEEWIKHTKDQHNKERWVCDECTFISKQDDNFTFNSNQKDEYIFDNQQHWESHMRSCHKCPDNRLTLLASMNKRKLTEFTECPLCKWPRGRLSPDQGNHIAQHLHAWALRALPWKLNSDDRATCDSADVPEDQDDQVTQTEALEDDDASMQTTISDAVKREITRWECEDPIPPGKRSRRLDTLIIGLQDNAQRWTTRIRLDTHNETVLQHLLNINQTKAQFYLVLHPELEGNEFTPQQQHDIDINLCENIELCIGYMNKVFDEARQDALEHATDTGKIEALEGRPDINAI</sequence>
<dbReference type="AlphaFoldDB" id="A0A2C5YM81"/>
<protein>
    <recommendedName>
        <fullName evidence="4">C2H2-type domain-containing protein</fullName>
    </recommendedName>
</protein>
<evidence type="ECO:0000256" key="1">
    <source>
        <dbReference type="SAM" id="MobiDB-lite"/>
    </source>
</evidence>
<evidence type="ECO:0000313" key="2">
    <source>
        <dbReference type="EMBL" id="PHH68806.1"/>
    </source>
</evidence>
<proteinExistence type="predicted"/>
<feature type="region of interest" description="Disordered" evidence="1">
    <location>
        <begin position="90"/>
        <end position="137"/>
    </location>
</feature>
<dbReference type="EMBL" id="NJEU01001053">
    <property type="protein sequence ID" value="PHH68806.1"/>
    <property type="molecule type" value="Genomic_DNA"/>
</dbReference>
<name>A0A2C5YM81_9HYPO</name>
<feature type="compositionally biased region" description="Polar residues" evidence="1">
    <location>
        <begin position="91"/>
        <end position="101"/>
    </location>
</feature>
<dbReference type="Proteomes" id="UP000224854">
    <property type="component" value="Unassembled WGS sequence"/>
</dbReference>
<comment type="caution">
    <text evidence="2">The sequence shown here is derived from an EMBL/GenBank/DDBJ whole genome shotgun (WGS) entry which is preliminary data.</text>
</comment>
<organism evidence="2 3">
    <name type="scientific">Ophiocordyceps australis</name>
    <dbReference type="NCBI Taxonomy" id="1399860"/>
    <lineage>
        <taxon>Eukaryota</taxon>
        <taxon>Fungi</taxon>
        <taxon>Dikarya</taxon>
        <taxon>Ascomycota</taxon>
        <taxon>Pezizomycotina</taxon>
        <taxon>Sordariomycetes</taxon>
        <taxon>Hypocreomycetidae</taxon>
        <taxon>Hypocreales</taxon>
        <taxon>Ophiocordycipitaceae</taxon>
        <taxon>Ophiocordyceps</taxon>
    </lineage>
</organism>
<keyword evidence="3" id="KW-1185">Reference proteome</keyword>
<evidence type="ECO:0000313" key="3">
    <source>
        <dbReference type="Proteomes" id="UP000224854"/>
    </source>
</evidence>
<dbReference type="PANTHER" id="PTHR35391:SF7">
    <property type="entry name" value="C2H2-TYPE DOMAIN-CONTAINING PROTEIN"/>
    <property type="match status" value="1"/>
</dbReference>
<gene>
    <name evidence="2" type="ORF">CDD82_260</name>
</gene>
<accession>A0A2C5YM81</accession>
<feature type="compositionally biased region" description="Basic and acidic residues" evidence="1">
    <location>
        <begin position="121"/>
        <end position="131"/>
    </location>
</feature>
<evidence type="ECO:0008006" key="4">
    <source>
        <dbReference type="Google" id="ProtNLM"/>
    </source>
</evidence>